<dbReference type="AlphaFoldDB" id="A0A176TC91"/>
<dbReference type="Proteomes" id="UP000076923">
    <property type="component" value="Unassembled WGS sequence"/>
</dbReference>
<keyword evidence="2" id="KW-1185">Reference proteome</keyword>
<dbReference type="Pfam" id="PF00756">
    <property type="entry name" value="Esterase"/>
    <property type="match status" value="1"/>
</dbReference>
<evidence type="ECO:0000313" key="2">
    <source>
        <dbReference type="Proteomes" id="UP000076923"/>
    </source>
</evidence>
<dbReference type="EMBL" id="LVWE01000032">
    <property type="protein sequence ID" value="OAD45046.1"/>
    <property type="molecule type" value="Genomic_DNA"/>
</dbReference>
<dbReference type="SUPFAM" id="SSF53474">
    <property type="entry name" value="alpha/beta-Hydrolases"/>
    <property type="match status" value="1"/>
</dbReference>
<gene>
    <name evidence="1" type="ORF">LPB303_08900</name>
</gene>
<dbReference type="InterPro" id="IPR050583">
    <property type="entry name" value="Mycobacterial_A85_antigen"/>
</dbReference>
<dbReference type="InterPro" id="IPR029058">
    <property type="entry name" value="AB_hydrolase_fold"/>
</dbReference>
<dbReference type="PANTHER" id="PTHR48098:SF3">
    <property type="entry name" value="IRON(III) ENTEROBACTIN ESTERASE"/>
    <property type="match status" value="1"/>
</dbReference>
<dbReference type="InterPro" id="IPR000801">
    <property type="entry name" value="Esterase-like"/>
</dbReference>
<name>A0A176TC91_9FLAO</name>
<accession>A0A176TC91</accession>
<dbReference type="Gene3D" id="3.40.50.1820">
    <property type="entry name" value="alpha/beta hydrolase"/>
    <property type="match status" value="1"/>
</dbReference>
<dbReference type="STRING" id="1333662.LPB303_08900"/>
<proteinExistence type="predicted"/>
<evidence type="ECO:0000313" key="1">
    <source>
        <dbReference type="EMBL" id="OAD45046.1"/>
    </source>
</evidence>
<protein>
    <submittedName>
        <fullName evidence="1">Esterase</fullName>
    </submittedName>
</protein>
<organism evidence="1 2">
    <name type="scientific">Polaribacter atrinae</name>
    <dbReference type="NCBI Taxonomy" id="1333662"/>
    <lineage>
        <taxon>Bacteria</taxon>
        <taxon>Pseudomonadati</taxon>
        <taxon>Bacteroidota</taxon>
        <taxon>Flavobacteriia</taxon>
        <taxon>Flavobacteriales</taxon>
        <taxon>Flavobacteriaceae</taxon>
    </lineage>
</organism>
<sequence>MKREYHKWYSPNLEKEMELLVFGHAGTKVLFFPPRMGRFFDYENWKIIAALEQKILKGKLQIFCVDSVDLESFYNSFKDPGYRIYRHIQYENYVIEEVLPLANSINSSKNVTSAGCSLGAYHAVNIAMRHPILFTKVVGMSGRYDLTKSNGCFNDLLSGFHNEFVYFNMPNQYLKNLDDTNLIEQLSKMDIILAIGKDDSFLESNYKLSNILQEKGILHHLFQWQEEAHKACYWRTMVDIYF</sequence>
<comment type="caution">
    <text evidence="1">The sequence shown here is derived from an EMBL/GenBank/DDBJ whole genome shotgun (WGS) entry which is preliminary data.</text>
</comment>
<dbReference type="OrthoDB" id="9775130at2"/>
<dbReference type="PANTHER" id="PTHR48098">
    <property type="entry name" value="ENTEROCHELIN ESTERASE-RELATED"/>
    <property type="match status" value="1"/>
</dbReference>
<reference evidence="1 2" key="1">
    <citation type="submission" date="2016-02" db="EMBL/GenBank/DDBJ databases">
        <title>Draft genome sequence of Polaribacter atrinae KACC17473.</title>
        <authorList>
            <person name="Shin S.-K."/>
            <person name="Yi H."/>
        </authorList>
    </citation>
    <scope>NUCLEOTIDE SEQUENCE [LARGE SCALE GENOMIC DNA]</scope>
    <source>
        <strain evidence="1 2">KACC 17473</strain>
    </source>
</reference>